<feature type="transmembrane region" description="Helical" evidence="1">
    <location>
        <begin position="260"/>
        <end position="279"/>
    </location>
</feature>
<dbReference type="RefSeq" id="WP_174139727.1">
    <property type="nucleotide sequence ID" value="NZ_JABUFE010000014.1"/>
</dbReference>
<proteinExistence type="predicted"/>
<gene>
    <name evidence="2" type="ORF">HRQ87_17440</name>
</gene>
<evidence type="ECO:0000313" key="2">
    <source>
        <dbReference type="EMBL" id="NSX56574.1"/>
    </source>
</evidence>
<keyword evidence="1" id="KW-0812">Transmembrane</keyword>
<sequence length="601" mass="66122">MQKTLGSTVIKLYWLAVALIIVKSLSDAFIMQSPSAQMWNDDLMRLVQVRNFLAGQGWYDVTQYRLGLEGGTVLHWSRLIDLPIAGLILFFDLFMSSKNAEITAGAVWPLFLLAIAIGLLTRISNAIGEKETGFASLYLGSFVIYMGGKFGVGSLDHHNVQIVFTLACLAAALSSQTGYKAGIIGGLFAALSLVVGLEAIVYIALFCLAAALRWWWHGADRKTATLGFSAGFFVTLIISFLAFWPETSKTDFRCDALDEQLLLLAGFGSAGLFLIVPVLSNQSKMVRLIGLVSLGATTLIFGKLFAPDCLSNPMSQIYPDVRTYWLDRVNEAKPFLVWLQDPANRSSFGQLLLPVIAVAYLIFSIFKSQHKEEKLLLTVLIAISWAISLYQVRASAFTDIFIIPALALLLADSYKWYKSTNNSKIGIVFIVLIVALNSMFWRELISEFTPKNDINASVSLVGANTSDDEQLCLSSQLIEQLNAFEPGLIVSGTNFAPYILMETKHRVLASNFHRNHDGIQALVDFSKSDAAQAKEYLYSWNAKYVVLCTGIGDTWGQSLFAEEDGTIWPLLNAGTPPNYLTQVGEGTGILKIFQVNKPEGS</sequence>
<feature type="transmembrane region" description="Helical" evidence="1">
    <location>
        <begin position="159"/>
        <end position="177"/>
    </location>
</feature>
<accession>A0ABX2J0F6</accession>
<evidence type="ECO:0008006" key="4">
    <source>
        <dbReference type="Google" id="ProtNLM"/>
    </source>
</evidence>
<feature type="transmembrane region" description="Helical" evidence="1">
    <location>
        <begin position="76"/>
        <end position="94"/>
    </location>
</feature>
<feature type="transmembrane region" description="Helical" evidence="1">
    <location>
        <begin position="12"/>
        <end position="31"/>
    </location>
</feature>
<keyword evidence="1" id="KW-1133">Transmembrane helix</keyword>
<organism evidence="2 3">
    <name type="scientific">Parasulfitobacter algicola</name>
    <dbReference type="NCBI Taxonomy" id="2614809"/>
    <lineage>
        <taxon>Bacteria</taxon>
        <taxon>Pseudomonadati</taxon>
        <taxon>Pseudomonadota</taxon>
        <taxon>Alphaproteobacteria</taxon>
        <taxon>Rhodobacterales</taxon>
        <taxon>Roseobacteraceae</taxon>
        <taxon>Parasulfitobacter</taxon>
    </lineage>
</organism>
<dbReference type="EMBL" id="JABUFE010000014">
    <property type="protein sequence ID" value="NSX56574.1"/>
    <property type="molecule type" value="Genomic_DNA"/>
</dbReference>
<protein>
    <recommendedName>
        <fullName evidence="4">Glycosyltransferase RgtA/B/C/D-like domain-containing protein</fullName>
    </recommendedName>
</protein>
<keyword evidence="1" id="KW-0472">Membrane</keyword>
<feature type="transmembrane region" description="Helical" evidence="1">
    <location>
        <begin position="400"/>
        <end position="417"/>
    </location>
</feature>
<feature type="transmembrane region" description="Helical" evidence="1">
    <location>
        <begin position="375"/>
        <end position="394"/>
    </location>
</feature>
<feature type="transmembrane region" description="Helical" evidence="1">
    <location>
        <begin position="224"/>
        <end position="244"/>
    </location>
</feature>
<feature type="transmembrane region" description="Helical" evidence="1">
    <location>
        <begin position="133"/>
        <end position="152"/>
    </location>
</feature>
<feature type="transmembrane region" description="Helical" evidence="1">
    <location>
        <begin position="286"/>
        <end position="306"/>
    </location>
</feature>
<name>A0ABX2J0F6_9RHOB</name>
<feature type="transmembrane region" description="Helical" evidence="1">
    <location>
        <begin position="424"/>
        <end position="441"/>
    </location>
</feature>
<evidence type="ECO:0000256" key="1">
    <source>
        <dbReference type="SAM" id="Phobius"/>
    </source>
</evidence>
<comment type="caution">
    <text evidence="2">The sequence shown here is derived from an EMBL/GenBank/DDBJ whole genome shotgun (WGS) entry which is preliminary data.</text>
</comment>
<feature type="transmembrane region" description="Helical" evidence="1">
    <location>
        <begin position="106"/>
        <end position="127"/>
    </location>
</feature>
<feature type="transmembrane region" description="Helical" evidence="1">
    <location>
        <begin position="183"/>
        <end position="212"/>
    </location>
</feature>
<evidence type="ECO:0000313" key="3">
    <source>
        <dbReference type="Proteomes" id="UP000777935"/>
    </source>
</evidence>
<dbReference type="Proteomes" id="UP000777935">
    <property type="component" value="Unassembled WGS sequence"/>
</dbReference>
<reference evidence="2 3" key="1">
    <citation type="submission" date="2020-06" db="EMBL/GenBank/DDBJ databases">
        <title>Sulfitobacter algicola sp. nov., isolated from green algae.</title>
        <authorList>
            <person name="Wang C."/>
        </authorList>
    </citation>
    <scope>NUCLEOTIDE SEQUENCE [LARGE SCALE GENOMIC DNA]</scope>
    <source>
        <strain evidence="2 3">1151</strain>
    </source>
</reference>
<keyword evidence="3" id="KW-1185">Reference proteome</keyword>
<feature type="transmembrane region" description="Helical" evidence="1">
    <location>
        <begin position="348"/>
        <end position="366"/>
    </location>
</feature>